<dbReference type="EMBL" id="BPUB01000002">
    <property type="protein sequence ID" value="GJG59094.1"/>
    <property type="molecule type" value="Genomic_DNA"/>
</dbReference>
<dbReference type="NCBIfam" id="TIGR03738">
    <property type="entry name" value="PRTRC_C"/>
    <property type="match status" value="1"/>
</dbReference>
<dbReference type="GeneID" id="72466866"/>
<evidence type="ECO:0008006" key="3">
    <source>
        <dbReference type="Google" id="ProtNLM"/>
    </source>
</evidence>
<name>A0A9R1CAS3_9BACT</name>
<dbReference type="InterPro" id="IPR032866">
    <property type="entry name" value="Prok_Ub"/>
</dbReference>
<dbReference type="Pfam" id="PF14454">
    <property type="entry name" value="Prok_Ub"/>
    <property type="match status" value="1"/>
</dbReference>
<evidence type="ECO:0000313" key="2">
    <source>
        <dbReference type="Proteomes" id="UP000825483"/>
    </source>
</evidence>
<evidence type="ECO:0000313" key="1">
    <source>
        <dbReference type="EMBL" id="GJG59094.1"/>
    </source>
</evidence>
<comment type="caution">
    <text evidence="1">The sequence shown here is derived from an EMBL/GenBank/DDBJ whole genome shotgun (WGS) entry which is preliminary data.</text>
</comment>
<organism evidence="1 2">
    <name type="scientific">Prevotella lacticifex</name>
    <dbReference type="NCBI Taxonomy" id="2854755"/>
    <lineage>
        <taxon>Bacteria</taxon>
        <taxon>Pseudomonadati</taxon>
        <taxon>Bacteroidota</taxon>
        <taxon>Bacteroidia</taxon>
        <taxon>Bacteroidales</taxon>
        <taxon>Prevotellaceae</taxon>
        <taxon>Prevotella</taxon>
    </lineage>
</organism>
<keyword evidence="2" id="KW-1185">Reference proteome</keyword>
<dbReference type="InterPro" id="IPR022289">
    <property type="entry name" value="PRTRC_protein-C"/>
</dbReference>
<protein>
    <recommendedName>
        <fullName evidence="3">PRTRC system protein C</fullName>
    </recommendedName>
</protein>
<sequence>MALQVSTYKRVFKHGNITLADPNPDMTPEQVMGFYSNQYPELTTSNVHGPVIEGEEAVYTFKTTVGTKG</sequence>
<dbReference type="Proteomes" id="UP000825483">
    <property type="component" value="Unassembled WGS sequence"/>
</dbReference>
<dbReference type="AlphaFoldDB" id="A0A9R1CAS3"/>
<dbReference type="RefSeq" id="WP_223928896.1">
    <property type="nucleotide sequence ID" value="NZ_BPTU01000001.1"/>
</dbReference>
<reference evidence="1" key="1">
    <citation type="journal article" date="2022" name="Int. J. Syst. Evol. Microbiol.">
        <title>Prevotella lacticifex sp. nov., isolated from the rumen of cows.</title>
        <authorList>
            <person name="Shinkai T."/>
            <person name="Ikeyama N."/>
            <person name="Kumagai M."/>
            <person name="Ohmori H."/>
            <person name="Sakamoto M."/>
            <person name="Ohkuma M."/>
            <person name="Mitsumori M."/>
        </authorList>
    </citation>
    <scope>NUCLEOTIDE SEQUENCE</scope>
    <source>
        <strain evidence="1">R5076</strain>
    </source>
</reference>
<accession>A0A9R1CAS3</accession>
<proteinExistence type="predicted"/>
<gene>
    <name evidence="1" type="ORF">PRLR5076_19450</name>
</gene>